<accession>A0A1G5QY58</accession>
<evidence type="ECO:0000313" key="3">
    <source>
        <dbReference type="Proteomes" id="UP000199648"/>
    </source>
</evidence>
<reference evidence="2 3" key="1">
    <citation type="submission" date="2016-10" db="EMBL/GenBank/DDBJ databases">
        <authorList>
            <person name="de Groot N.N."/>
        </authorList>
    </citation>
    <scope>NUCLEOTIDE SEQUENCE [LARGE SCALE GENOMIC DNA]</scope>
    <source>
        <strain evidence="2 3">HLD2</strain>
    </source>
</reference>
<dbReference type="RefSeq" id="WP_092998767.1">
    <property type="nucleotide sequence ID" value="NZ_FMWD01000012.1"/>
</dbReference>
<name>A0A1G5QY58_9GAMM</name>
<feature type="compositionally biased region" description="Polar residues" evidence="1">
    <location>
        <begin position="1"/>
        <end position="12"/>
    </location>
</feature>
<keyword evidence="3" id="KW-1185">Reference proteome</keyword>
<evidence type="ECO:0000313" key="2">
    <source>
        <dbReference type="EMBL" id="SCZ66646.1"/>
    </source>
</evidence>
<dbReference type="Proteomes" id="UP000199648">
    <property type="component" value="Unassembled WGS sequence"/>
</dbReference>
<gene>
    <name evidence="2" type="ORF">SAMN03097708_02985</name>
</gene>
<feature type="compositionally biased region" description="Basic and acidic residues" evidence="1">
    <location>
        <begin position="164"/>
        <end position="182"/>
    </location>
</feature>
<dbReference type="OrthoDB" id="5569401at2"/>
<feature type="region of interest" description="Disordered" evidence="1">
    <location>
        <begin position="1"/>
        <end position="23"/>
    </location>
</feature>
<organism evidence="2 3">
    <name type="scientific">Thiohalomonas denitrificans</name>
    <dbReference type="NCBI Taxonomy" id="415747"/>
    <lineage>
        <taxon>Bacteria</taxon>
        <taxon>Pseudomonadati</taxon>
        <taxon>Pseudomonadota</taxon>
        <taxon>Gammaproteobacteria</taxon>
        <taxon>Thiohalomonadales</taxon>
        <taxon>Thiohalomonadaceae</taxon>
        <taxon>Thiohalomonas</taxon>
    </lineage>
</organism>
<proteinExistence type="predicted"/>
<evidence type="ECO:0000256" key="1">
    <source>
        <dbReference type="SAM" id="MobiDB-lite"/>
    </source>
</evidence>
<dbReference type="STRING" id="415747.SAMN03097708_02985"/>
<feature type="region of interest" description="Disordered" evidence="1">
    <location>
        <begin position="135"/>
        <end position="182"/>
    </location>
</feature>
<dbReference type="AlphaFoldDB" id="A0A1G5QY58"/>
<sequence length="182" mass="19514">METGHQGKTTGESPRAAAEEVAEVAREQSRAVLEQARRSGFGIVDEQRRVFARYAEHWASAMHSAASHLEREGDESSSHYAHWAGDGLERLSRNLSSGDSQELIDRTTDFARARPAIFMGGAVLAGIALSQVFKSARPSGGERSSAVTASPPHGVQTGAGESYPRAEAEYGELETRKPGAPH</sequence>
<protein>
    <submittedName>
        <fullName evidence="2">Uncharacterized protein</fullName>
    </submittedName>
</protein>
<dbReference type="EMBL" id="FMWD01000012">
    <property type="protein sequence ID" value="SCZ66646.1"/>
    <property type="molecule type" value="Genomic_DNA"/>
</dbReference>